<dbReference type="InterPro" id="IPR018541">
    <property type="entry name" value="Ftsk_gamma"/>
</dbReference>
<keyword evidence="10" id="KW-1185">Reference proteome</keyword>
<dbReference type="Pfam" id="PF17854">
    <property type="entry name" value="FtsK_alpha"/>
    <property type="match status" value="1"/>
</dbReference>
<keyword evidence="3 5" id="KW-0067">ATP-binding</keyword>
<dbReference type="Gene3D" id="1.10.10.10">
    <property type="entry name" value="Winged helix-like DNA-binding domain superfamily/Winged helix DNA-binding domain"/>
    <property type="match status" value="1"/>
</dbReference>
<name>A0A4P7AH22_9MOLU</name>
<dbReference type="Proteomes" id="UP000294309">
    <property type="component" value="Chromosome"/>
</dbReference>
<evidence type="ECO:0000256" key="5">
    <source>
        <dbReference type="PROSITE-ProRule" id="PRU00289"/>
    </source>
</evidence>
<dbReference type="SUPFAM" id="SSF52540">
    <property type="entry name" value="P-loop containing nucleoside triphosphate hydrolases"/>
    <property type="match status" value="1"/>
</dbReference>
<dbReference type="KEGG" id="sgq:SGLAD_v1c02580"/>
<dbReference type="SUPFAM" id="SSF46785">
    <property type="entry name" value="Winged helix' DNA-binding domain"/>
    <property type="match status" value="1"/>
</dbReference>
<evidence type="ECO:0000313" key="9">
    <source>
        <dbReference type="EMBL" id="QBQ07457.1"/>
    </source>
</evidence>
<dbReference type="CDD" id="cd01127">
    <property type="entry name" value="TrwB_TraG_TraD_VirD4"/>
    <property type="match status" value="1"/>
</dbReference>
<dbReference type="RefSeq" id="WP_134297249.1">
    <property type="nucleotide sequence ID" value="NZ_CP038013.1"/>
</dbReference>
<dbReference type="InterPro" id="IPR003593">
    <property type="entry name" value="AAA+_ATPase"/>
</dbReference>
<dbReference type="PROSITE" id="PS50901">
    <property type="entry name" value="FTSK"/>
    <property type="match status" value="1"/>
</dbReference>
<proteinExistence type="inferred from homology"/>
<dbReference type="AlphaFoldDB" id="A0A4P7AH22"/>
<keyword evidence="7" id="KW-1133">Transmembrane helix</keyword>
<keyword evidence="2 5" id="KW-0547">Nucleotide-binding</keyword>
<dbReference type="InterPro" id="IPR002543">
    <property type="entry name" value="FtsK_dom"/>
</dbReference>
<evidence type="ECO:0000256" key="7">
    <source>
        <dbReference type="SAM" id="Phobius"/>
    </source>
</evidence>
<reference evidence="9 10" key="1">
    <citation type="submission" date="2019-03" db="EMBL/GenBank/DDBJ databases">
        <title>Complete genome sequence of Spiroplasma gladiatoris TG-1 (DSM 22552).</title>
        <authorList>
            <person name="Lin Y.-C."/>
            <person name="Chou L."/>
            <person name="Kuo C.-H."/>
        </authorList>
    </citation>
    <scope>NUCLEOTIDE SEQUENCE [LARGE SCALE GENOMIC DNA]</scope>
    <source>
        <strain evidence="9 10">TG-1</strain>
    </source>
</reference>
<protein>
    <submittedName>
        <fullName evidence="9">DNA translocase</fullName>
    </submittedName>
</protein>
<dbReference type="Gene3D" id="3.30.980.40">
    <property type="match status" value="1"/>
</dbReference>
<keyword evidence="4" id="KW-0238">DNA-binding</keyword>
<feature type="transmembrane region" description="Helical" evidence="7">
    <location>
        <begin position="33"/>
        <end position="51"/>
    </location>
</feature>
<comment type="similarity">
    <text evidence="1">Belongs to the FtsK/SpoIIIE/SftA family.</text>
</comment>
<evidence type="ECO:0000256" key="3">
    <source>
        <dbReference type="ARBA" id="ARBA00022840"/>
    </source>
</evidence>
<dbReference type="InterPro" id="IPR050206">
    <property type="entry name" value="FtsK/SpoIIIE/SftA"/>
</dbReference>
<accession>A0A4P7AH22</accession>
<dbReference type="PANTHER" id="PTHR22683:SF41">
    <property type="entry name" value="DNA TRANSLOCASE FTSK"/>
    <property type="match status" value="1"/>
</dbReference>
<feature type="coiled-coil region" evidence="6">
    <location>
        <begin position="736"/>
        <end position="763"/>
    </location>
</feature>
<dbReference type="GO" id="GO:0003677">
    <property type="term" value="F:DNA binding"/>
    <property type="evidence" value="ECO:0007669"/>
    <property type="project" value="UniProtKB-KW"/>
</dbReference>
<keyword evidence="7" id="KW-0472">Membrane</keyword>
<dbReference type="InterPro" id="IPR036388">
    <property type="entry name" value="WH-like_DNA-bd_sf"/>
</dbReference>
<feature type="transmembrane region" description="Helical" evidence="7">
    <location>
        <begin position="99"/>
        <end position="123"/>
    </location>
</feature>
<evidence type="ECO:0000256" key="1">
    <source>
        <dbReference type="ARBA" id="ARBA00006474"/>
    </source>
</evidence>
<evidence type="ECO:0000259" key="8">
    <source>
        <dbReference type="PROSITE" id="PS50901"/>
    </source>
</evidence>
<keyword evidence="7" id="KW-0812">Transmembrane</keyword>
<evidence type="ECO:0000256" key="6">
    <source>
        <dbReference type="SAM" id="Coils"/>
    </source>
</evidence>
<organism evidence="9 10">
    <name type="scientific">Spiroplasma gladiatoris</name>
    <dbReference type="NCBI Taxonomy" id="2143"/>
    <lineage>
        <taxon>Bacteria</taxon>
        <taxon>Bacillati</taxon>
        <taxon>Mycoplasmatota</taxon>
        <taxon>Mollicutes</taxon>
        <taxon>Entomoplasmatales</taxon>
        <taxon>Spiroplasmataceae</taxon>
        <taxon>Spiroplasma</taxon>
    </lineage>
</organism>
<dbReference type="Gene3D" id="3.40.50.300">
    <property type="entry name" value="P-loop containing nucleotide triphosphate hydrolases"/>
    <property type="match status" value="1"/>
</dbReference>
<dbReference type="InterPro" id="IPR027417">
    <property type="entry name" value="P-loop_NTPase"/>
</dbReference>
<dbReference type="SMART" id="SM00382">
    <property type="entry name" value="AAA"/>
    <property type="match status" value="1"/>
</dbReference>
<dbReference type="InterPro" id="IPR036390">
    <property type="entry name" value="WH_DNA-bd_sf"/>
</dbReference>
<gene>
    <name evidence="9" type="primary">ftsK</name>
    <name evidence="9" type="ORF">SGLAD_v1c02580</name>
</gene>
<sequence>MDDYGRNHSTFDGGNDRTRALDIQRKQRRPDSISWIISALLLFFLNVIALGRITVVGQLLDDIVFTFLFGWFKYFLYLLFFIIDFAIYFGIKFKPKKRFLAMIFVTWIMFCWLISTILFIVAYNIDSTDFVVHDIWSKSIFTDSIKSYIEQWTAHSFFGSTKNLLVSSKDSYFTTFAGGGMIGAFLAGISSYLSIYGGLALTLFLFFINMIWIFTGDPFYLFKSKSKRKGKRLRILSLKSKEAKKNINKINKKSKINSIFNVINLDNDRTLDEREILASVKESDMTIELPSYVKNSDNYIYRNVDKNFYNDEYIPHSEPVYDPIYDIEFENDYINNQSKGYLPVQEQQFYYNQPNTMQNQNMLNLRNEFDNNMYNNNYINNNQPFDINSENVILPKRKNSFLNEVKVDNPIQEAREDNRKELEKQTSITPHGFNGRTQEFLSLKNNLDQNSDEKHVQSTLDQFLINKNEALNKNIIKKDNDNYISPMESIARATFLEDATYSRHNDFSNTIELNSNKAIEKNQYVNTNYQLPSIDLLNEDLSGPQQYEKLNRQAELKEQAINNTFKQFGVDAKVVNKNVGPSVTKFEVQSGLKTKVNSITSLENDLKLCLASQNIRMEAPIHGKALVGIEAPNDSLVSVPLRSVIENVPLTKMNSKLLFAIGKTVSGELLFGELDKAPHLLVAGSTGSGKSVMINGIITSILLRAKPHEVKFLMIDPKKVELSIYSSIPHLLAPVISDMSLANNALKKVINEMERRYALMQSTSTKNIEGYNALIKDPTKKLPFYVVIIDELADLMMTANRKEVEDSIKRITQMARAAGIHLIVATQRPSTDVLTGVIKSNIVTRISFAVASSIDSRTILDSTGAEKLIGKGDLLYHPPNANVLTRAQGSFISDEEIMKLVDFCSSQQKQIFEEEFIRVENDTIDGNYSSGQKDSLFEEIKNYVIQEKKASTSLIQRKFSIGYNRAAKIIDELEESGIIGPANGSKPREVFVKNEEFFSY</sequence>
<dbReference type="InterPro" id="IPR041027">
    <property type="entry name" value="FtsK_alpha"/>
</dbReference>
<evidence type="ECO:0000256" key="2">
    <source>
        <dbReference type="ARBA" id="ARBA00022741"/>
    </source>
</evidence>
<dbReference type="OrthoDB" id="9807790at2"/>
<evidence type="ECO:0000256" key="4">
    <source>
        <dbReference type="ARBA" id="ARBA00023125"/>
    </source>
</evidence>
<dbReference type="GO" id="GO:0005524">
    <property type="term" value="F:ATP binding"/>
    <property type="evidence" value="ECO:0007669"/>
    <property type="project" value="UniProtKB-UniRule"/>
</dbReference>
<dbReference type="PANTHER" id="PTHR22683">
    <property type="entry name" value="SPORULATION PROTEIN RELATED"/>
    <property type="match status" value="1"/>
</dbReference>
<keyword evidence="6" id="KW-0175">Coiled coil</keyword>
<dbReference type="Pfam" id="PF09397">
    <property type="entry name" value="FtsK_gamma"/>
    <property type="match status" value="1"/>
</dbReference>
<evidence type="ECO:0000313" key="10">
    <source>
        <dbReference type="Proteomes" id="UP000294309"/>
    </source>
</evidence>
<feature type="binding site" evidence="5">
    <location>
        <begin position="684"/>
        <end position="691"/>
    </location>
    <ligand>
        <name>ATP</name>
        <dbReference type="ChEBI" id="CHEBI:30616"/>
    </ligand>
</feature>
<dbReference type="Pfam" id="PF01580">
    <property type="entry name" value="FtsK_SpoIIIE"/>
    <property type="match status" value="1"/>
</dbReference>
<feature type="domain" description="FtsK" evidence="8">
    <location>
        <begin position="666"/>
        <end position="857"/>
    </location>
</feature>
<feature type="transmembrane region" description="Helical" evidence="7">
    <location>
        <begin position="63"/>
        <end position="87"/>
    </location>
</feature>
<feature type="transmembrane region" description="Helical" evidence="7">
    <location>
        <begin position="172"/>
        <end position="193"/>
    </location>
</feature>
<feature type="transmembrane region" description="Helical" evidence="7">
    <location>
        <begin position="200"/>
        <end position="222"/>
    </location>
</feature>
<dbReference type="SMART" id="SM00843">
    <property type="entry name" value="Ftsk_gamma"/>
    <property type="match status" value="1"/>
</dbReference>
<dbReference type="EMBL" id="CP038013">
    <property type="protein sequence ID" value="QBQ07457.1"/>
    <property type="molecule type" value="Genomic_DNA"/>
</dbReference>